<dbReference type="SUPFAM" id="SSF46689">
    <property type="entry name" value="Homeodomain-like"/>
    <property type="match status" value="1"/>
</dbReference>
<dbReference type="RefSeq" id="WP_073378105.1">
    <property type="nucleotide sequence ID" value="NZ_FQZK01000004.1"/>
</dbReference>
<gene>
    <name evidence="4" type="ORF">SAMN05421803_104256</name>
</gene>
<sequence>MSEPTTGRDRLRELLDAVLADGDGSGGTGLAAMADRAHSSPFHFSRRLSRDTGESPVALRRRVLLERAAWQIRQGSSVTDAAFEAGYRSVEGFIRAFGRAFGHPPGATTSGSPGWLPAPNGIHFHPPIHLWIESRPEERPAMDPLSLQVHHDIADTGRLIEAAAGLPEEAYRRVHSPGQTVLSWDGPEESVAAVLENLVRSKEMWCASIDGEDVPARGGDDPASLAGRHREIGPHWIATVDGIGRRGAWGDRLVDALCDPPESFVLGSVVAHVLTYAAHRRQLVRHMLRAAGVEADHGDPIEWLQDRHGGTS</sequence>
<dbReference type="PROSITE" id="PS01124">
    <property type="entry name" value="HTH_ARAC_FAMILY_2"/>
    <property type="match status" value="1"/>
</dbReference>
<feature type="domain" description="HTH araC/xylS-type" evidence="3">
    <location>
        <begin position="9"/>
        <end position="111"/>
    </location>
</feature>
<accession>A0A1M6HPM7</accession>
<reference evidence="4 5" key="1">
    <citation type="submission" date="2016-11" db="EMBL/GenBank/DDBJ databases">
        <authorList>
            <person name="Jaros S."/>
            <person name="Januszkiewicz K."/>
            <person name="Wedrychowicz H."/>
        </authorList>
    </citation>
    <scope>NUCLEOTIDE SEQUENCE [LARGE SCALE GENOMIC DNA]</scope>
    <source>
        <strain evidence="4 5">CGMCC 4.5723</strain>
    </source>
</reference>
<dbReference type="STRING" id="758803.SAMN05421803_104256"/>
<dbReference type="Proteomes" id="UP000184452">
    <property type="component" value="Unassembled WGS sequence"/>
</dbReference>
<evidence type="ECO:0000256" key="1">
    <source>
        <dbReference type="ARBA" id="ARBA00023015"/>
    </source>
</evidence>
<dbReference type="PANTHER" id="PTHR11019">
    <property type="entry name" value="HTH-TYPE TRANSCRIPTIONAL REGULATOR NIMR"/>
    <property type="match status" value="1"/>
</dbReference>
<evidence type="ECO:0000259" key="3">
    <source>
        <dbReference type="PROSITE" id="PS01124"/>
    </source>
</evidence>
<evidence type="ECO:0000313" key="5">
    <source>
        <dbReference type="Proteomes" id="UP000184452"/>
    </source>
</evidence>
<dbReference type="Pfam" id="PF12867">
    <property type="entry name" value="DinB_2"/>
    <property type="match status" value="1"/>
</dbReference>
<dbReference type="SMART" id="SM00342">
    <property type="entry name" value="HTH_ARAC"/>
    <property type="match status" value="1"/>
</dbReference>
<keyword evidence="5" id="KW-1185">Reference proteome</keyword>
<dbReference type="Pfam" id="PF12833">
    <property type="entry name" value="HTH_18"/>
    <property type="match status" value="1"/>
</dbReference>
<dbReference type="PANTHER" id="PTHR11019:SF159">
    <property type="entry name" value="TRANSCRIPTIONAL REGULATOR-RELATED"/>
    <property type="match status" value="1"/>
</dbReference>
<organism evidence="4 5">
    <name type="scientific">Nocardiopsis flavescens</name>
    <dbReference type="NCBI Taxonomy" id="758803"/>
    <lineage>
        <taxon>Bacteria</taxon>
        <taxon>Bacillati</taxon>
        <taxon>Actinomycetota</taxon>
        <taxon>Actinomycetes</taxon>
        <taxon>Streptosporangiales</taxon>
        <taxon>Nocardiopsidaceae</taxon>
        <taxon>Nocardiopsis</taxon>
    </lineage>
</organism>
<dbReference type="OrthoDB" id="161473at2"/>
<evidence type="ECO:0000313" key="4">
    <source>
        <dbReference type="EMBL" id="SHJ24157.1"/>
    </source>
</evidence>
<keyword evidence="2" id="KW-0804">Transcription</keyword>
<name>A0A1M6HPM7_9ACTN</name>
<dbReference type="InterPro" id="IPR009057">
    <property type="entry name" value="Homeodomain-like_sf"/>
</dbReference>
<dbReference type="EMBL" id="FQZK01000004">
    <property type="protein sequence ID" value="SHJ24157.1"/>
    <property type="molecule type" value="Genomic_DNA"/>
</dbReference>
<evidence type="ECO:0000256" key="2">
    <source>
        <dbReference type="ARBA" id="ARBA00023163"/>
    </source>
</evidence>
<keyword evidence="1" id="KW-0805">Transcription regulation</keyword>
<dbReference type="InterPro" id="IPR024775">
    <property type="entry name" value="DinB-like"/>
</dbReference>
<dbReference type="InterPro" id="IPR018060">
    <property type="entry name" value="HTH_AraC"/>
</dbReference>
<dbReference type="GO" id="GO:0043565">
    <property type="term" value="F:sequence-specific DNA binding"/>
    <property type="evidence" value="ECO:0007669"/>
    <property type="project" value="InterPro"/>
</dbReference>
<dbReference type="GO" id="GO:0003700">
    <property type="term" value="F:DNA-binding transcription factor activity"/>
    <property type="evidence" value="ECO:0007669"/>
    <property type="project" value="InterPro"/>
</dbReference>
<proteinExistence type="predicted"/>
<dbReference type="Gene3D" id="1.10.10.60">
    <property type="entry name" value="Homeodomain-like"/>
    <property type="match status" value="1"/>
</dbReference>
<dbReference type="AlphaFoldDB" id="A0A1M6HPM7"/>
<protein>
    <submittedName>
        <fullName evidence="4">DinB superfamily protein</fullName>
    </submittedName>
</protein>